<dbReference type="Gene3D" id="1.10.418.30">
    <property type="entry name" value="Ncd80 complex, Ncd80 subunit"/>
    <property type="match status" value="1"/>
</dbReference>
<dbReference type="WBParaSite" id="nRc.2.0.1.t35589-RA">
    <property type="protein sequence ID" value="nRc.2.0.1.t35589-RA"/>
    <property type="gene ID" value="nRc.2.0.1.g35589"/>
</dbReference>
<protein>
    <recommendedName>
        <fullName evidence="10">Kinetochore protein NDC80</fullName>
    </recommendedName>
</protein>
<keyword evidence="3 10" id="KW-0132">Cell division</keyword>
<keyword evidence="8 10" id="KW-0131">Cell cycle</keyword>
<dbReference type="Proteomes" id="UP000887565">
    <property type="component" value="Unplaced"/>
</dbReference>
<dbReference type="InterPro" id="IPR038273">
    <property type="entry name" value="Ndc80_sf"/>
</dbReference>
<evidence type="ECO:0000256" key="6">
    <source>
        <dbReference type="ARBA" id="ARBA00023054"/>
    </source>
</evidence>
<dbReference type="GO" id="GO:0031262">
    <property type="term" value="C:Ndc80 complex"/>
    <property type="evidence" value="ECO:0007669"/>
    <property type="project" value="UniProtKB-UniRule"/>
</dbReference>
<keyword evidence="9 10" id="KW-0137">Centromere</keyword>
<evidence type="ECO:0000256" key="1">
    <source>
        <dbReference type="ARBA" id="ARBA00007050"/>
    </source>
</evidence>
<dbReference type="GO" id="GO:0051315">
    <property type="term" value="P:attachment of mitotic spindle microtubules to kinetochore"/>
    <property type="evidence" value="ECO:0007669"/>
    <property type="project" value="UniProtKB-UniRule"/>
</dbReference>
<evidence type="ECO:0000256" key="9">
    <source>
        <dbReference type="ARBA" id="ARBA00023328"/>
    </source>
</evidence>
<evidence type="ECO:0000256" key="4">
    <source>
        <dbReference type="ARBA" id="ARBA00022776"/>
    </source>
</evidence>
<evidence type="ECO:0000256" key="7">
    <source>
        <dbReference type="ARBA" id="ARBA00023242"/>
    </source>
</evidence>
<comment type="similarity">
    <text evidence="1 10">Belongs to the NDC80/HEC1 family.</text>
</comment>
<dbReference type="InterPro" id="IPR005550">
    <property type="entry name" value="Kinetochore_Ndc80"/>
</dbReference>
<proteinExistence type="inferred from homology"/>
<keyword evidence="6" id="KW-0175">Coiled coil</keyword>
<evidence type="ECO:0000259" key="11">
    <source>
        <dbReference type="Pfam" id="PF03801"/>
    </source>
</evidence>
<comment type="function">
    <text evidence="10">Acts as a component of the essential kinetochore-associated NDC80 complex, which is required for chromosome segregation and spindle checkpoint activity.</text>
</comment>
<sequence length="124" mass="14275">MNIQDVHRRCAESTLLLGIGTTSAGSSKMPTVIVKDQRDFRNKEYVASMIRDIVQVLSRLELNRIANEKTLSSPKSRKDFEAVFEVFLSKILDREFKLDHAEESKRNEQIKQMLTSLGYPFVLK</sequence>
<evidence type="ECO:0000256" key="5">
    <source>
        <dbReference type="ARBA" id="ARBA00022838"/>
    </source>
</evidence>
<dbReference type="PANTHER" id="PTHR10643:SF2">
    <property type="entry name" value="KINETOCHORE PROTEIN NDC80 HOMOLOG"/>
    <property type="match status" value="1"/>
</dbReference>
<dbReference type="GO" id="GO:0005634">
    <property type="term" value="C:nucleus"/>
    <property type="evidence" value="ECO:0007669"/>
    <property type="project" value="UniProtKB-SubCell"/>
</dbReference>
<dbReference type="AlphaFoldDB" id="A0A915KCE7"/>
<organism evidence="12 13">
    <name type="scientific">Romanomermis culicivorax</name>
    <name type="common">Nematode worm</name>
    <dbReference type="NCBI Taxonomy" id="13658"/>
    <lineage>
        <taxon>Eukaryota</taxon>
        <taxon>Metazoa</taxon>
        <taxon>Ecdysozoa</taxon>
        <taxon>Nematoda</taxon>
        <taxon>Enoplea</taxon>
        <taxon>Dorylaimia</taxon>
        <taxon>Mermithida</taxon>
        <taxon>Mermithoidea</taxon>
        <taxon>Mermithidae</taxon>
        <taxon>Romanomermis</taxon>
    </lineage>
</organism>
<comment type="subunit">
    <text evidence="10">Component of the NDC80 complex.</text>
</comment>
<evidence type="ECO:0000256" key="3">
    <source>
        <dbReference type="ARBA" id="ARBA00022618"/>
    </source>
</evidence>
<keyword evidence="4 10" id="KW-0498">Mitosis</keyword>
<keyword evidence="5 10" id="KW-0995">Kinetochore</keyword>
<accession>A0A915KCE7</accession>
<feature type="domain" description="Kinetochore protein Ndc80 CH" evidence="11">
    <location>
        <begin position="24"/>
        <end position="122"/>
    </location>
</feature>
<dbReference type="PANTHER" id="PTHR10643">
    <property type="entry name" value="KINETOCHORE PROTEIN NDC80"/>
    <property type="match status" value="1"/>
</dbReference>
<keyword evidence="2 10" id="KW-0158">Chromosome</keyword>
<evidence type="ECO:0000256" key="8">
    <source>
        <dbReference type="ARBA" id="ARBA00023306"/>
    </source>
</evidence>
<dbReference type="InterPro" id="IPR055260">
    <property type="entry name" value="Ndc80_CH"/>
</dbReference>
<keyword evidence="12" id="KW-1185">Reference proteome</keyword>
<evidence type="ECO:0000313" key="12">
    <source>
        <dbReference type="Proteomes" id="UP000887565"/>
    </source>
</evidence>
<reference evidence="13" key="1">
    <citation type="submission" date="2022-11" db="UniProtKB">
        <authorList>
            <consortium name="WormBaseParasite"/>
        </authorList>
    </citation>
    <scope>IDENTIFICATION</scope>
</reference>
<name>A0A915KCE7_ROMCU</name>
<evidence type="ECO:0000313" key="13">
    <source>
        <dbReference type="WBParaSite" id="nRc.2.0.1.t35589-RA"/>
    </source>
</evidence>
<dbReference type="Pfam" id="PF03801">
    <property type="entry name" value="Ndc80_HEC"/>
    <property type="match status" value="1"/>
</dbReference>
<evidence type="ECO:0000256" key="10">
    <source>
        <dbReference type="RuleBase" id="RU368072"/>
    </source>
</evidence>
<dbReference type="GO" id="GO:0051301">
    <property type="term" value="P:cell division"/>
    <property type="evidence" value="ECO:0007669"/>
    <property type="project" value="UniProtKB-UniRule"/>
</dbReference>
<comment type="subcellular location">
    <subcellularLocation>
        <location evidence="10">Chromosome</location>
        <location evidence="10">Centromere</location>
        <location evidence="10">Kinetochore</location>
    </subcellularLocation>
    <subcellularLocation>
        <location evidence="10">Nucleus</location>
    </subcellularLocation>
</comment>
<keyword evidence="7 10" id="KW-0539">Nucleus</keyword>
<evidence type="ECO:0000256" key="2">
    <source>
        <dbReference type="ARBA" id="ARBA00022454"/>
    </source>
</evidence>